<dbReference type="Proteomes" id="UP001276659">
    <property type="component" value="Unassembled WGS sequence"/>
</dbReference>
<protein>
    <submittedName>
        <fullName evidence="1">Uncharacterized protein</fullName>
    </submittedName>
</protein>
<dbReference type="EMBL" id="JASNWA010000006">
    <property type="protein sequence ID" value="KAK3174864.1"/>
    <property type="molecule type" value="Genomic_DNA"/>
</dbReference>
<comment type="caution">
    <text evidence="1">The sequence shown here is derived from an EMBL/GenBank/DDBJ whole genome shotgun (WGS) entry which is preliminary data.</text>
</comment>
<sequence>MKLPQVRLNPEKPDHLQRLAETIIDKRAKHVRKVFVHSGQLSAAPRFLEVAEKLLQKSTLLRAFTYVTKARPLPDALKPKLTGIALLIEADSNSDDAPEVIDFLRDLMSNNGLNLKEILIVDSVRQLLWAENVVRGWSAFFEDFLQSFQGLEDIVLLGSTALSLDELLPGLGCHGNALTNLVVHSRELVAKTRAHYLRQICQTCSKLRKLCLDLVVGPVSQDQSALQSFQGFRALENLQIFSPITRGSREFVDSSVVSAYISDLAQVIRSPTLKKVTIVIGSGHFGYEPSNGISGDNEDGQWEIYNRWIWRIEYPSVQGPDAKIRV</sequence>
<keyword evidence="2" id="KW-1185">Reference proteome</keyword>
<dbReference type="AlphaFoldDB" id="A0AAD9ZBD1"/>
<evidence type="ECO:0000313" key="2">
    <source>
        <dbReference type="Proteomes" id="UP001276659"/>
    </source>
</evidence>
<reference evidence="1" key="1">
    <citation type="submission" date="2022-11" db="EMBL/GenBank/DDBJ databases">
        <title>Chromosomal genome sequence assembly and mating type (MAT) locus characterization of the leprose asexual lichenized fungus Lepraria neglecta (Nyl.) Erichsen.</title>
        <authorList>
            <person name="Allen J.L."/>
            <person name="Pfeffer B."/>
        </authorList>
    </citation>
    <scope>NUCLEOTIDE SEQUENCE</scope>
    <source>
        <strain evidence="1">Allen 5258</strain>
    </source>
</reference>
<evidence type="ECO:0000313" key="1">
    <source>
        <dbReference type="EMBL" id="KAK3174864.1"/>
    </source>
</evidence>
<organism evidence="1 2">
    <name type="scientific">Lepraria neglecta</name>
    <dbReference type="NCBI Taxonomy" id="209136"/>
    <lineage>
        <taxon>Eukaryota</taxon>
        <taxon>Fungi</taxon>
        <taxon>Dikarya</taxon>
        <taxon>Ascomycota</taxon>
        <taxon>Pezizomycotina</taxon>
        <taxon>Lecanoromycetes</taxon>
        <taxon>OSLEUM clade</taxon>
        <taxon>Lecanoromycetidae</taxon>
        <taxon>Lecanorales</taxon>
        <taxon>Lecanorineae</taxon>
        <taxon>Stereocaulaceae</taxon>
        <taxon>Lepraria</taxon>
    </lineage>
</organism>
<gene>
    <name evidence="1" type="ORF">OEA41_002110</name>
</gene>
<proteinExistence type="predicted"/>
<accession>A0AAD9ZBD1</accession>
<name>A0AAD9ZBD1_9LECA</name>